<dbReference type="PANTHER" id="PTHR22754:SF32">
    <property type="entry name" value="DISCO-INTERACTING PROTEIN 2"/>
    <property type="match status" value="1"/>
</dbReference>
<organism evidence="4 6">
    <name type="scientific">Commensalibacter communis</name>
    <dbReference type="NCBI Taxonomy" id="2972786"/>
    <lineage>
        <taxon>Bacteria</taxon>
        <taxon>Pseudomonadati</taxon>
        <taxon>Pseudomonadota</taxon>
        <taxon>Alphaproteobacteria</taxon>
        <taxon>Acetobacterales</taxon>
        <taxon>Acetobacteraceae</taxon>
    </lineage>
</organism>
<evidence type="ECO:0000256" key="1">
    <source>
        <dbReference type="ARBA" id="ARBA00006432"/>
    </source>
</evidence>
<evidence type="ECO:0000313" key="4">
    <source>
        <dbReference type="EMBL" id="CAI3954334.1"/>
    </source>
</evidence>
<dbReference type="GO" id="GO:0016874">
    <property type="term" value="F:ligase activity"/>
    <property type="evidence" value="ECO:0007669"/>
    <property type="project" value="UniProtKB-KW"/>
</dbReference>
<keyword evidence="2 4" id="KW-0436">Ligase</keyword>
<dbReference type="GO" id="GO:0071766">
    <property type="term" value="P:Actinobacterium-type cell wall biogenesis"/>
    <property type="evidence" value="ECO:0007669"/>
    <property type="project" value="UniProtKB-ARBA"/>
</dbReference>
<feature type="domain" description="AMP-dependent synthetase/ligase" evidence="3">
    <location>
        <begin position="56"/>
        <end position="427"/>
    </location>
</feature>
<proteinExistence type="inferred from homology"/>
<dbReference type="Proteomes" id="UP001154259">
    <property type="component" value="Unassembled WGS sequence"/>
</dbReference>
<sequence>MALIVPDVSEEDWACKVYGIVDWHTATLVDMLQHRAKLSPSMVLYSLLDGDCNIVDHLTSTQLNDLAATIAAGLHHFGKEGDRVLLLCDNDLNYISAFFGCIYAGMIPASGVHIDVMRSDERFEMVANDVQPKLIIGPRKILADYKASHKELNCKPIWVPLEVLFNAKNKIAIRGNNHDVAFIQYTSGTTRNTRGIELTHRNLIFNLRHQAKSYEYLDEKYSGLSWLPLAHDMGLIGCVLLAIGCGGECMLLPPKYFIEKPARWLQALSRYKVGMSGGPTFAYNLCTKEVTDEEMQHLDLSSWELALNGADTAQADIMQRFCRKFSAVGFKARHLVFGYGLAEATLTATRTQRRVLPKFRSFSRSALMAGFAWPSINKFDRRELISCGTSLEDQKVVIVDPETNMPLRNGRVGEIWITGPSIAKGYLNRPEETEEIFHAKIIGQNESYLRTGDLGFLLNDNLFFSGRISNVITLRGKTYDPDDVSGVLEAACSDIRPNATAFFLADLEDPVSITVIIELIKKPVGSFDTIAQIAYEIITKTYDIWPKTIVLTRPGGVLKTPSGKAQIARTRKALNENALPVIKRFDYEVPDLPPPLTYEQARVEVEKWIADATKEWDEDVKELTREKLVNREVDSELLLNLRRDFESYFHIQIDPSEFMVACQNYNDLCNLLANQISVTVS</sequence>
<evidence type="ECO:0000313" key="6">
    <source>
        <dbReference type="Proteomes" id="UP001154255"/>
    </source>
</evidence>
<dbReference type="GO" id="GO:0006633">
    <property type="term" value="P:fatty acid biosynthetic process"/>
    <property type="evidence" value="ECO:0007669"/>
    <property type="project" value="TreeGrafter"/>
</dbReference>
<dbReference type="InterPro" id="IPR042099">
    <property type="entry name" value="ANL_N_sf"/>
</dbReference>
<dbReference type="InterPro" id="IPR045851">
    <property type="entry name" value="AMP-bd_C_sf"/>
</dbReference>
<dbReference type="PANTHER" id="PTHR22754">
    <property type="entry name" value="DISCO-INTERACTING PROTEIN 2 DIP2 -RELATED"/>
    <property type="match status" value="1"/>
</dbReference>
<evidence type="ECO:0000259" key="3">
    <source>
        <dbReference type="Pfam" id="PF00501"/>
    </source>
</evidence>
<dbReference type="Gene3D" id="3.30.300.30">
    <property type="match status" value="1"/>
</dbReference>
<dbReference type="InterPro" id="IPR040097">
    <property type="entry name" value="FAAL/FAAC"/>
</dbReference>
<accession>A0A9W4TRD9</accession>
<dbReference type="Gene3D" id="3.40.50.12780">
    <property type="entry name" value="N-terminal domain of ligase-like"/>
    <property type="match status" value="1"/>
</dbReference>
<dbReference type="FunFam" id="3.40.50.12780:FF:000013">
    <property type="entry name" value="Long-chain-fatty-acid--AMP ligase FadD32"/>
    <property type="match status" value="1"/>
</dbReference>
<evidence type="ECO:0000313" key="7">
    <source>
        <dbReference type="Proteomes" id="UP001154259"/>
    </source>
</evidence>
<dbReference type="AlphaFoldDB" id="A0A9W4TRD9"/>
<name>A0A9W4TRD9_9PROT</name>
<dbReference type="EMBL" id="CAMXCS010000007">
    <property type="protein sequence ID" value="CAI3955805.1"/>
    <property type="molecule type" value="Genomic_DNA"/>
</dbReference>
<comment type="caution">
    <text evidence="4">The sequence shown here is derived from an EMBL/GenBank/DDBJ whole genome shotgun (WGS) entry which is preliminary data.</text>
</comment>
<keyword evidence="7" id="KW-1185">Reference proteome</keyword>
<dbReference type="EMBL" id="CAMXCM010000007">
    <property type="protein sequence ID" value="CAI3954334.1"/>
    <property type="molecule type" value="Genomic_DNA"/>
</dbReference>
<dbReference type="GO" id="GO:0070566">
    <property type="term" value="F:adenylyltransferase activity"/>
    <property type="evidence" value="ECO:0007669"/>
    <property type="project" value="TreeGrafter"/>
</dbReference>
<protein>
    <submittedName>
        <fullName evidence="4 5">O-succinylbenzoic acid-CoA ligase MenE or related acyl-CoA synthetase (AMP-forming) (MenE/FadK)</fullName>
    </submittedName>
</protein>
<dbReference type="SUPFAM" id="SSF56801">
    <property type="entry name" value="Acetyl-CoA synthetase-like"/>
    <property type="match status" value="1"/>
</dbReference>
<dbReference type="InterPro" id="IPR000873">
    <property type="entry name" value="AMP-dep_synth/lig_dom"/>
</dbReference>
<dbReference type="Pfam" id="PF00501">
    <property type="entry name" value="AMP-binding"/>
    <property type="match status" value="1"/>
</dbReference>
<evidence type="ECO:0000313" key="5">
    <source>
        <dbReference type="EMBL" id="CAI3955805.1"/>
    </source>
</evidence>
<comment type="similarity">
    <text evidence="1">Belongs to the ATP-dependent AMP-binding enzyme family.</text>
</comment>
<reference evidence="4" key="1">
    <citation type="submission" date="2022-10" db="EMBL/GenBank/DDBJ databases">
        <authorList>
            <person name="Botero Cardona J."/>
        </authorList>
    </citation>
    <scope>NUCLEOTIDE SEQUENCE</scope>
    <source>
        <strain evidence="4">LMG 31819</strain>
        <strain evidence="5">R-53529</strain>
    </source>
</reference>
<dbReference type="RefSeq" id="WP_271790409.1">
    <property type="nucleotide sequence ID" value="NZ_CAMXCM010000007.1"/>
</dbReference>
<dbReference type="GO" id="GO:0005886">
    <property type="term" value="C:plasma membrane"/>
    <property type="evidence" value="ECO:0007669"/>
    <property type="project" value="TreeGrafter"/>
</dbReference>
<evidence type="ECO:0000256" key="2">
    <source>
        <dbReference type="ARBA" id="ARBA00022598"/>
    </source>
</evidence>
<dbReference type="CDD" id="cd05931">
    <property type="entry name" value="FAAL"/>
    <property type="match status" value="1"/>
</dbReference>
<dbReference type="Proteomes" id="UP001154255">
    <property type="component" value="Unassembled WGS sequence"/>
</dbReference>
<gene>
    <name evidence="5" type="ORF">R53529_LOCUS1986</name>
    <name evidence="4" type="ORF">R53530_LOCUS2026</name>
</gene>